<dbReference type="Gene3D" id="1.20.5.170">
    <property type="match status" value="1"/>
</dbReference>
<dbReference type="InterPro" id="IPR009951">
    <property type="entry name" value="Host-nuc_inhib_Gam"/>
</dbReference>
<keyword evidence="2" id="KW-1185">Reference proteome</keyword>
<protein>
    <recommendedName>
        <fullName evidence="3">Bacteriophage Mu Gam like protein</fullName>
    </recommendedName>
</protein>
<evidence type="ECO:0000313" key="1">
    <source>
        <dbReference type="EMBL" id="CAA0086998.1"/>
    </source>
</evidence>
<accession>A0A5S9NCD1</accession>
<dbReference type="GO" id="GO:0003690">
    <property type="term" value="F:double-stranded DNA binding"/>
    <property type="evidence" value="ECO:0007669"/>
    <property type="project" value="InterPro"/>
</dbReference>
<name>A0A5S9NCD1_9HYPH</name>
<dbReference type="GO" id="GO:0042262">
    <property type="term" value="P:DNA protection"/>
    <property type="evidence" value="ECO:0007669"/>
    <property type="project" value="InterPro"/>
</dbReference>
<dbReference type="Proteomes" id="UP000433050">
    <property type="component" value="Unassembled WGS sequence"/>
</dbReference>
<proteinExistence type="predicted"/>
<dbReference type="EMBL" id="CACSAS010000001">
    <property type="protein sequence ID" value="CAA0086998.1"/>
    <property type="molecule type" value="Genomic_DNA"/>
</dbReference>
<sequence>MAKKAKTLGVNLPVPQSTEEATTAIADIGALNREIGRFNADANDRIAEINKVLADKVLPLQERVTALTEGLKVWAEAHRASLTNGGKVKFANLVTGTISWRNLPPKVSLRKVDDVITAIKQMGLGKKFLRTKEEVDKEAMLKEADRARTVAGVTIGSAGEEFIVEPFEVDAPGAQA</sequence>
<organism evidence="1 2">
    <name type="scientific">Starkeya nomas</name>
    <dbReference type="NCBI Taxonomy" id="2666134"/>
    <lineage>
        <taxon>Bacteria</taxon>
        <taxon>Pseudomonadati</taxon>
        <taxon>Pseudomonadota</taxon>
        <taxon>Alphaproteobacteria</taxon>
        <taxon>Hyphomicrobiales</taxon>
        <taxon>Xanthobacteraceae</taxon>
        <taxon>Starkeya</taxon>
    </lineage>
</organism>
<evidence type="ECO:0000313" key="2">
    <source>
        <dbReference type="Proteomes" id="UP000433050"/>
    </source>
</evidence>
<reference evidence="1 2" key="1">
    <citation type="submission" date="2019-12" db="EMBL/GenBank/DDBJ databases">
        <authorList>
            <person name="Reyes-Prieto M."/>
        </authorList>
    </citation>
    <scope>NUCLEOTIDE SEQUENCE [LARGE SCALE GENOMIC DNA]</scope>
    <source>
        <strain evidence="1">HF14-78462</strain>
    </source>
</reference>
<gene>
    <name evidence="1" type="ORF">STARVERO_00354</name>
</gene>
<evidence type="ECO:0008006" key="3">
    <source>
        <dbReference type="Google" id="ProtNLM"/>
    </source>
</evidence>
<dbReference type="AlphaFoldDB" id="A0A5S9NCD1"/>
<dbReference type="SUPFAM" id="SSF161266">
    <property type="entry name" value="Gam-like"/>
    <property type="match status" value="1"/>
</dbReference>
<dbReference type="Pfam" id="PF07352">
    <property type="entry name" value="Phage_Mu_Gam"/>
    <property type="match status" value="1"/>
</dbReference>
<dbReference type="RefSeq" id="WP_159597700.1">
    <property type="nucleotide sequence ID" value="NZ_CACSAS010000001.1"/>
</dbReference>